<feature type="domain" description="RecX first three-helical" evidence="6">
    <location>
        <begin position="45"/>
        <end position="84"/>
    </location>
</feature>
<dbReference type="InterPro" id="IPR003783">
    <property type="entry name" value="Regulatory_RecX"/>
</dbReference>
<dbReference type="PANTHER" id="PTHR33602">
    <property type="entry name" value="REGULATORY PROTEIN RECX FAMILY PROTEIN"/>
    <property type="match status" value="1"/>
</dbReference>
<accession>A0ABS6W761</accession>
<comment type="similarity">
    <text evidence="2">Belongs to the RecX family.</text>
</comment>
<reference evidence="7 8" key="1">
    <citation type="submission" date="2021-05" db="EMBL/GenBank/DDBJ databases">
        <title>Phylogenetic classification of ten novel species belonging to the genus Bifidobacterium comprising B. colchicus sp. nov., B. abeli sp. nov., B. bicoloris sp. nov., B. guerezis sp. nov., B. rosaliae sp. nov., B. santillanensis sp. nov., B. argentati sp. nov., B. amazzoni sp. nov., B. pluviali sp. nov., and B. pinnaculum sp. nov.</title>
        <authorList>
            <person name="Lugli G.A."/>
            <person name="Ruiz Garcia L."/>
            <person name="Margolles A."/>
            <person name="Ventura M."/>
        </authorList>
    </citation>
    <scope>NUCLEOTIDE SEQUENCE [LARGE SCALE GENOMIC DNA]</scope>
    <source>
        <strain evidence="7 8">6T3</strain>
    </source>
</reference>
<evidence type="ECO:0000259" key="6">
    <source>
        <dbReference type="Pfam" id="PF21982"/>
    </source>
</evidence>
<protein>
    <recommendedName>
        <fullName evidence="3">Regulatory protein RecX</fullName>
    </recommendedName>
</protein>
<proteinExistence type="inferred from homology"/>
<dbReference type="PANTHER" id="PTHR33602:SF1">
    <property type="entry name" value="REGULATORY PROTEIN RECX FAMILY PROTEIN"/>
    <property type="match status" value="1"/>
</dbReference>
<evidence type="ECO:0000313" key="8">
    <source>
        <dbReference type="Proteomes" id="UP000812844"/>
    </source>
</evidence>
<dbReference type="Pfam" id="PF21982">
    <property type="entry name" value="RecX_HTH1"/>
    <property type="match status" value="1"/>
</dbReference>
<evidence type="ECO:0000256" key="2">
    <source>
        <dbReference type="ARBA" id="ARBA00009695"/>
    </source>
</evidence>
<keyword evidence="8" id="KW-1185">Reference proteome</keyword>
<comment type="caution">
    <text evidence="7">The sequence shown here is derived from an EMBL/GenBank/DDBJ whole genome shotgun (WGS) entry which is preliminary data.</text>
</comment>
<evidence type="ECO:0000256" key="4">
    <source>
        <dbReference type="ARBA" id="ARBA00022490"/>
    </source>
</evidence>
<dbReference type="InterPro" id="IPR053926">
    <property type="entry name" value="RecX_HTH_1st"/>
</dbReference>
<keyword evidence="4" id="KW-0963">Cytoplasm</keyword>
<dbReference type="InterPro" id="IPR053924">
    <property type="entry name" value="RecX_HTH_2nd"/>
</dbReference>
<dbReference type="EMBL" id="JAHBBD010000004">
    <property type="protein sequence ID" value="MBW3082329.1"/>
    <property type="molecule type" value="Genomic_DNA"/>
</dbReference>
<dbReference type="Pfam" id="PF02631">
    <property type="entry name" value="RecX_HTH2"/>
    <property type="match status" value="1"/>
</dbReference>
<feature type="domain" description="RecX second three-helical" evidence="5">
    <location>
        <begin position="91"/>
        <end position="129"/>
    </location>
</feature>
<evidence type="ECO:0000256" key="3">
    <source>
        <dbReference type="ARBA" id="ARBA00018111"/>
    </source>
</evidence>
<dbReference type="Proteomes" id="UP000812844">
    <property type="component" value="Unassembled WGS sequence"/>
</dbReference>
<name>A0ABS6W761_9BIFI</name>
<sequence length="191" mass="20465">MASLIAAGAVSGVVSAVSADGGAGVAGGGDADGGSSHSIDDVEECREAALRLLDAAPRPSGALRRRLLDKGYADGVVDEVIERLTRVRLLDDQAYAESAIRYCAGRLMGRRGAVMELTRKGVSRDLAERVAAEAEARGEFEEAVWELGRRYAGRTRGLDPAVRRRRFWSAGGRKGHSPDALRRVAEELFRD</sequence>
<gene>
    <name evidence="7" type="ORF">KIH73_02870</name>
</gene>
<evidence type="ECO:0000256" key="1">
    <source>
        <dbReference type="ARBA" id="ARBA00004496"/>
    </source>
</evidence>
<evidence type="ECO:0000313" key="7">
    <source>
        <dbReference type="EMBL" id="MBW3082329.1"/>
    </source>
</evidence>
<comment type="subcellular location">
    <subcellularLocation>
        <location evidence="1">Cytoplasm</location>
    </subcellularLocation>
</comment>
<organism evidence="7 8">
    <name type="scientific">Bifidobacterium phasiani</name>
    <dbReference type="NCBI Taxonomy" id="2834431"/>
    <lineage>
        <taxon>Bacteria</taxon>
        <taxon>Bacillati</taxon>
        <taxon>Actinomycetota</taxon>
        <taxon>Actinomycetes</taxon>
        <taxon>Bifidobacteriales</taxon>
        <taxon>Bifidobacteriaceae</taxon>
        <taxon>Bifidobacterium</taxon>
    </lineage>
</organism>
<evidence type="ECO:0000259" key="5">
    <source>
        <dbReference type="Pfam" id="PF02631"/>
    </source>
</evidence>